<protein>
    <submittedName>
        <fullName evidence="2">Uncharacterized protein</fullName>
    </submittedName>
</protein>
<reference evidence="3" key="2">
    <citation type="journal article" date="2019" name="Int. J. Syst. Evol. Microbiol.">
        <title>The Global Catalogue of Microorganisms (GCM) 10K type strain sequencing project: providing services to taxonomists for standard genome sequencing and annotation.</title>
        <authorList>
            <consortium name="The Broad Institute Genomics Platform"/>
            <consortium name="The Broad Institute Genome Sequencing Center for Infectious Disease"/>
            <person name="Wu L."/>
            <person name="Ma J."/>
        </authorList>
    </citation>
    <scope>NUCLEOTIDE SEQUENCE [LARGE SCALE GENOMIC DNA]</scope>
    <source>
        <strain evidence="3">JCM 13006</strain>
    </source>
</reference>
<accession>A0ABP9EUR9</accession>
<dbReference type="EMBL" id="BAABIS010000001">
    <property type="protein sequence ID" value="GAA4830324.1"/>
    <property type="molecule type" value="Genomic_DNA"/>
</dbReference>
<dbReference type="EMBL" id="BAABIS010000001">
    <property type="protein sequence ID" value="GAA4885757.1"/>
    <property type="molecule type" value="Genomic_DNA"/>
</dbReference>
<comment type="caution">
    <text evidence="2">The sequence shown here is derived from an EMBL/GenBank/DDBJ whole genome shotgun (WGS) entry which is preliminary data.</text>
</comment>
<sequence>MGRLTPLVDLVYASLQRRRPGPGSSGEKAELLAALWAHALPDDGLQHATARVVEPDRVDLLLYLLRPGPTADPAPPAAAAYALIARSHRASPLLRRRYLTPVPPPGR</sequence>
<reference evidence="2" key="1">
    <citation type="journal article" date="2014" name="Int. J. Syst. Evol. Microbiol.">
        <title>Complete genome of a new Firmicutes species belonging to the dominant human colonic microbiota ('Ruminococcus bicirculans') reveals two chromosomes and a selective capacity to utilize plant glucans.</title>
        <authorList>
            <consortium name="NISC Comparative Sequencing Program"/>
            <person name="Wegmann U."/>
            <person name="Louis P."/>
            <person name="Goesmann A."/>
            <person name="Henrissat B."/>
            <person name="Duncan S.H."/>
            <person name="Flint H.J."/>
        </authorList>
    </citation>
    <scope>NUCLEOTIDE SEQUENCE</scope>
    <source>
        <strain evidence="2">JCM 13006</strain>
    </source>
</reference>
<evidence type="ECO:0000313" key="2">
    <source>
        <dbReference type="EMBL" id="GAA4885757.1"/>
    </source>
</evidence>
<name>A0ABP9EUR9_9ACTN</name>
<reference evidence="2" key="3">
    <citation type="submission" date="2023-12" db="EMBL/GenBank/DDBJ databases">
        <authorList>
            <person name="Sun Q."/>
            <person name="Inoue M."/>
        </authorList>
    </citation>
    <scope>NUCLEOTIDE SEQUENCE</scope>
    <source>
        <strain evidence="2">JCM 13006</strain>
    </source>
</reference>
<evidence type="ECO:0000313" key="3">
    <source>
        <dbReference type="Proteomes" id="UP001501752"/>
    </source>
</evidence>
<gene>
    <name evidence="1" type="ORF">GCM10023235_00340</name>
    <name evidence="2" type="ORF">GCM10023235_78570</name>
</gene>
<proteinExistence type="predicted"/>
<dbReference type="Proteomes" id="UP001501752">
    <property type="component" value="Unassembled WGS sequence"/>
</dbReference>
<evidence type="ECO:0000313" key="1">
    <source>
        <dbReference type="EMBL" id="GAA4830324.1"/>
    </source>
</evidence>
<organism evidence="2 3">
    <name type="scientific">Kitasatospora terrestris</name>
    <dbReference type="NCBI Taxonomy" id="258051"/>
    <lineage>
        <taxon>Bacteria</taxon>
        <taxon>Bacillati</taxon>
        <taxon>Actinomycetota</taxon>
        <taxon>Actinomycetes</taxon>
        <taxon>Kitasatosporales</taxon>
        <taxon>Streptomycetaceae</taxon>
        <taxon>Kitasatospora</taxon>
    </lineage>
</organism>
<keyword evidence="3" id="KW-1185">Reference proteome</keyword>